<keyword evidence="2" id="KW-0238">DNA-binding</keyword>
<dbReference type="PRINTS" id="PR00035">
    <property type="entry name" value="HTHGNTR"/>
</dbReference>
<dbReference type="SUPFAM" id="SSF46785">
    <property type="entry name" value="Winged helix' DNA-binding domain"/>
    <property type="match status" value="1"/>
</dbReference>
<protein>
    <submittedName>
        <fullName evidence="5">GntR family transcriptional regulator</fullName>
    </submittedName>
</protein>
<dbReference type="InterPro" id="IPR000524">
    <property type="entry name" value="Tscrpt_reg_HTH_GntR"/>
</dbReference>
<dbReference type="Proteomes" id="UP000605897">
    <property type="component" value="Unassembled WGS sequence"/>
</dbReference>
<dbReference type="PANTHER" id="PTHR44846:SF17">
    <property type="entry name" value="GNTR-FAMILY TRANSCRIPTIONAL REGULATOR"/>
    <property type="match status" value="1"/>
</dbReference>
<evidence type="ECO:0000313" key="5">
    <source>
        <dbReference type="EMBL" id="GHF30910.1"/>
    </source>
</evidence>
<evidence type="ECO:0000256" key="1">
    <source>
        <dbReference type="ARBA" id="ARBA00023015"/>
    </source>
</evidence>
<dbReference type="EMBL" id="BNAU01000019">
    <property type="protein sequence ID" value="GHF30910.1"/>
    <property type="molecule type" value="Genomic_DNA"/>
</dbReference>
<dbReference type="Gene3D" id="3.40.1410.10">
    <property type="entry name" value="Chorismate lyase-like"/>
    <property type="match status" value="1"/>
</dbReference>
<dbReference type="PROSITE" id="PS50949">
    <property type="entry name" value="HTH_GNTR"/>
    <property type="match status" value="1"/>
</dbReference>
<evidence type="ECO:0000256" key="3">
    <source>
        <dbReference type="ARBA" id="ARBA00023163"/>
    </source>
</evidence>
<keyword evidence="6" id="KW-1185">Reference proteome</keyword>
<dbReference type="Pfam" id="PF00392">
    <property type="entry name" value="GntR"/>
    <property type="match status" value="1"/>
</dbReference>
<sequence length="253" mass="27730">MVDRSSGVAVHRQIATALRDKISAGEFAPGEKLPSETQLIETYGVSRETVRKAVQLLESDGVVNVLQEKGVFVRPPAAITRLARSRLSRAARAKNEGAFLADAKAQGFTPSTSVRVRFEPADERTAELLAIEPGAEVTVRDRVMRANGLVVQLAVSRLPREFTRGTAIEEVNTGPGGAYARLEEAGHEIGRYVEDTGARMPTDEERTQLQLPPGTPVLTVTRIAYREDGTPLEMNDMTLPADRYRLTYEWAAD</sequence>
<accession>A0ABQ3JI37</accession>
<dbReference type="SUPFAM" id="SSF64288">
    <property type="entry name" value="Chorismate lyase-like"/>
    <property type="match status" value="1"/>
</dbReference>
<dbReference type="Gene3D" id="1.10.10.10">
    <property type="entry name" value="Winged helix-like DNA-binding domain superfamily/Winged helix DNA-binding domain"/>
    <property type="match status" value="1"/>
</dbReference>
<dbReference type="CDD" id="cd07377">
    <property type="entry name" value="WHTH_GntR"/>
    <property type="match status" value="1"/>
</dbReference>
<evidence type="ECO:0000259" key="4">
    <source>
        <dbReference type="PROSITE" id="PS50949"/>
    </source>
</evidence>
<reference evidence="6" key="1">
    <citation type="journal article" date="2019" name="Int. J. Syst. Evol. Microbiol.">
        <title>The Global Catalogue of Microorganisms (GCM) 10K type strain sequencing project: providing services to taxonomists for standard genome sequencing and annotation.</title>
        <authorList>
            <consortium name="The Broad Institute Genomics Platform"/>
            <consortium name="The Broad Institute Genome Sequencing Center for Infectious Disease"/>
            <person name="Wu L."/>
            <person name="Ma J."/>
        </authorList>
    </citation>
    <scope>NUCLEOTIDE SEQUENCE [LARGE SCALE GENOMIC DNA]</scope>
    <source>
        <strain evidence="6">CGMCC 4.7677</strain>
    </source>
</reference>
<dbReference type="Pfam" id="PF07702">
    <property type="entry name" value="UTRA"/>
    <property type="match status" value="1"/>
</dbReference>
<name>A0ABQ3JI37_9PSEU</name>
<keyword evidence="3" id="KW-0804">Transcription</keyword>
<dbReference type="InterPro" id="IPR036388">
    <property type="entry name" value="WH-like_DNA-bd_sf"/>
</dbReference>
<evidence type="ECO:0000256" key="2">
    <source>
        <dbReference type="ARBA" id="ARBA00023125"/>
    </source>
</evidence>
<comment type="caution">
    <text evidence="5">The sequence shown here is derived from an EMBL/GenBank/DDBJ whole genome shotgun (WGS) entry which is preliminary data.</text>
</comment>
<gene>
    <name evidence="5" type="ORF">GCM10017786_76030</name>
</gene>
<evidence type="ECO:0000313" key="6">
    <source>
        <dbReference type="Proteomes" id="UP000605897"/>
    </source>
</evidence>
<proteinExistence type="predicted"/>
<dbReference type="InterPro" id="IPR050679">
    <property type="entry name" value="Bact_HTH_transcr_reg"/>
</dbReference>
<dbReference type="InterPro" id="IPR028978">
    <property type="entry name" value="Chorismate_lyase_/UTRA_dom_sf"/>
</dbReference>
<keyword evidence="1" id="KW-0805">Transcription regulation</keyword>
<organism evidence="5 6">
    <name type="scientific">Amycolatopsis deserti</name>
    <dbReference type="NCBI Taxonomy" id="185696"/>
    <lineage>
        <taxon>Bacteria</taxon>
        <taxon>Bacillati</taxon>
        <taxon>Actinomycetota</taxon>
        <taxon>Actinomycetes</taxon>
        <taxon>Pseudonocardiales</taxon>
        <taxon>Pseudonocardiaceae</taxon>
        <taxon>Amycolatopsis</taxon>
    </lineage>
</organism>
<dbReference type="SMART" id="SM00345">
    <property type="entry name" value="HTH_GNTR"/>
    <property type="match status" value="1"/>
</dbReference>
<feature type="domain" description="HTH gntR-type" evidence="4">
    <location>
        <begin position="8"/>
        <end position="76"/>
    </location>
</feature>
<dbReference type="PANTHER" id="PTHR44846">
    <property type="entry name" value="MANNOSYL-D-GLYCERATE TRANSPORT/METABOLISM SYSTEM REPRESSOR MNGR-RELATED"/>
    <property type="match status" value="1"/>
</dbReference>
<dbReference type="RefSeq" id="WP_191249505.1">
    <property type="nucleotide sequence ID" value="NZ_BNAU01000019.1"/>
</dbReference>
<dbReference type="InterPro" id="IPR036390">
    <property type="entry name" value="WH_DNA-bd_sf"/>
</dbReference>
<dbReference type="SMART" id="SM00866">
    <property type="entry name" value="UTRA"/>
    <property type="match status" value="1"/>
</dbReference>
<dbReference type="InterPro" id="IPR011663">
    <property type="entry name" value="UTRA"/>
</dbReference>